<evidence type="ECO:0000259" key="2">
    <source>
        <dbReference type="Pfam" id="PF25545"/>
    </source>
</evidence>
<evidence type="ECO:0000256" key="1">
    <source>
        <dbReference type="SAM" id="MobiDB-lite"/>
    </source>
</evidence>
<dbReference type="Proteomes" id="UP000283895">
    <property type="component" value="Unassembled WGS sequence"/>
</dbReference>
<dbReference type="STRING" id="356882.A0A423VLH7"/>
<sequence length="283" mass="31868">MRMALYISKAKPDLYDGVDQQMICPEVKEELSEKIIPTKGRDPAAPNFFVEVTSKRQDGEIGQRQVGHDGALGARGMHSLQNYEQQTQVYDGNAYTFGVTYHRFQLTIYAIYMTAPSEEGGKPRYDVHEIATYSMRDSDRFPEGIIACRNIRDLAKEYRVKFVEEANERAKQSSTHAPSVSGDATDMPEHDAEEPTDPGVDAESQAHLGGGQDNRSEHEHQAPRVGAIEPTTNLARSLSQVTMSTVEVGGHHLRGRRRRREETPEEQEPPPRKRRRARGGRHD</sequence>
<organism evidence="3 4">
    <name type="scientific">Cytospora schulzeri</name>
    <dbReference type="NCBI Taxonomy" id="448051"/>
    <lineage>
        <taxon>Eukaryota</taxon>
        <taxon>Fungi</taxon>
        <taxon>Dikarya</taxon>
        <taxon>Ascomycota</taxon>
        <taxon>Pezizomycotina</taxon>
        <taxon>Sordariomycetes</taxon>
        <taxon>Sordariomycetidae</taxon>
        <taxon>Diaporthales</taxon>
        <taxon>Cytosporaceae</taxon>
        <taxon>Cytospora</taxon>
    </lineage>
</organism>
<dbReference type="Pfam" id="PF25545">
    <property type="entry name" value="DUF7924"/>
    <property type="match status" value="1"/>
</dbReference>
<feature type="region of interest" description="Disordered" evidence="1">
    <location>
        <begin position="167"/>
        <end position="283"/>
    </location>
</feature>
<evidence type="ECO:0000313" key="3">
    <source>
        <dbReference type="EMBL" id="ROV91879.1"/>
    </source>
</evidence>
<comment type="caution">
    <text evidence="3">The sequence shown here is derived from an EMBL/GenBank/DDBJ whole genome shotgun (WGS) entry which is preliminary data.</text>
</comment>
<reference evidence="3 4" key="1">
    <citation type="submission" date="2015-09" db="EMBL/GenBank/DDBJ databases">
        <title>Host preference determinants of Valsa canker pathogens revealed by comparative genomics.</title>
        <authorList>
            <person name="Yin Z."/>
            <person name="Huang L."/>
        </authorList>
    </citation>
    <scope>NUCLEOTIDE SEQUENCE [LARGE SCALE GENOMIC DNA]</scope>
    <source>
        <strain evidence="3 4">03-1</strain>
    </source>
</reference>
<feature type="compositionally biased region" description="Polar residues" evidence="1">
    <location>
        <begin position="230"/>
        <end position="245"/>
    </location>
</feature>
<proteinExistence type="predicted"/>
<dbReference type="EMBL" id="LKEA01000053">
    <property type="protein sequence ID" value="ROV91879.1"/>
    <property type="molecule type" value="Genomic_DNA"/>
</dbReference>
<feature type="domain" description="DUF7924" evidence="2">
    <location>
        <begin position="9"/>
        <end position="165"/>
    </location>
</feature>
<name>A0A423VLH7_9PEZI</name>
<evidence type="ECO:0000313" key="4">
    <source>
        <dbReference type="Proteomes" id="UP000283895"/>
    </source>
</evidence>
<protein>
    <recommendedName>
        <fullName evidence="2">DUF7924 domain-containing protein</fullName>
    </recommendedName>
</protein>
<accession>A0A423VLH7</accession>
<dbReference type="InterPro" id="IPR057684">
    <property type="entry name" value="DUF7924"/>
</dbReference>
<feature type="compositionally biased region" description="Basic residues" evidence="1">
    <location>
        <begin position="272"/>
        <end position="283"/>
    </location>
</feature>
<keyword evidence="4" id="KW-1185">Reference proteome</keyword>
<gene>
    <name evidence="3" type="ORF">VMCG_09174</name>
</gene>
<dbReference type="AlphaFoldDB" id="A0A423VLH7"/>
<dbReference type="OrthoDB" id="5336565at2759"/>